<dbReference type="Proteomes" id="UP000193144">
    <property type="component" value="Unassembled WGS sequence"/>
</dbReference>
<dbReference type="PANTHER" id="PTHR35043">
    <property type="entry name" value="TRANSCRIPTION FACTOR DOMAIN-CONTAINING PROTEIN"/>
    <property type="match status" value="1"/>
</dbReference>
<protein>
    <submittedName>
        <fullName evidence="2">Uncharacterized protein</fullName>
    </submittedName>
</protein>
<feature type="transmembrane region" description="Helical" evidence="1">
    <location>
        <begin position="65"/>
        <end position="83"/>
    </location>
</feature>
<dbReference type="PANTHER" id="PTHR35043:SF9">
    <property type="match status" value="1"/>
</dbReference>
<sequence length="221" mass="25813">MSVPYGAVSSNHTSRWHPEPTFRGTASILSSCIITMGFCVWTAVHLNIPEHGQKGFFTPQFRRKIKWLLIGLFAPEVIAGVAFEQRREAMRIHKKMRRILKQVDEPHFLRRWLCMSRFKRMLWKEKDSTKRKLFDDRHEWTMAHSHFVAMGGFAVDVSKIEFIAPKRYTQFTLMTDGFLWVADWALEHIPNISEAEIRDKSKADGLAKTLVCIQATWFCVQ</sequence>
<dbReference type="OrthoDB" id="9451547at2759"/>
<keyword evidence="1" id="KW-0472">Membrane</keyword>
<name>A0A1Y1YH70_9PLEO</name>
<gene>
    <name evidence="2" type="ORF">BCR34DRAFT_167146</name>
</gene>
<feature type="transmembrane region" description="Helical" evidence="1">
    <location>
        <begin position="24"/>
        <end position="44"/>
    </location>
</feature>
<reference evidence="2 3" key="1">
    <citation type="submission" date="2016-07" db="EMBL/GenBank/DDBJ databases">
        <title>Pervasive Adenine N6-methylation of Active Genes in Fungi.</title>
        <authorList>
            <consortium name="DOE Joint Genome Institute"/>
            <person name="Mondo S.J."/>
            <person name="Dannebaum R.O."/>
            <person name="Kuo R.C."/>
            <person name="Labutti K."/>
            <person name="Haridas S."/>
            <person name="Kuo A."/>
            <person name="Salamov A."/>
            <person name="Ahrendt S.R."/>
            <person name="Lipzen A."/>
            <person name="Sullivan W."/>
            <person name="Andreopoulos W.B."/>
            <person name="Clum A."/>
            <person name="Lindquist E."/>
            <person name="Daum C."/>
            <person name="Ramamoorthy G.K."/>
            <person name="Gryganskyi A."/>
            <person name="Culley D."/>
            <person name="Magnuson J.K."/>
            <person name="James T.Y."/>
            <person name="O'Malley M.A."/>
            <person name="Stajich J.E."/>
            <person name="Spatafora J.W."/>
            <person name="Visel A."/>
            <person name="Grigoriev I.V."/>
        </authorList>
    </citation>
    <scope>NUCLEOTIDE SEQUENCE [LARGE SCALE GENOMIC DNA]</scope>
    <source>
        <strain evidence="2 3">CBS 115471</strain>
    </source>
</reference>
<evidence type="ECO:0000256" key="1">
    <source>
        <dbReference type="SAM" id="Phobius"/>
    </source>
</evidence>
<evidence type="ECO:0000313" key="2">
    <source>
        <dbReference type="EMBL" id="ORX97347.1"/>
    </source>
</evidence>
<comment type="caution">
    <text evidence="2">The sequence shown here is derived from an EMBL/GenBank/DDBJ whole genome shotgun (WGS) entry which is preliminary data.</text>
</comment>
<dbReference type="STRING" id="1231657.A0A1Y1YH70"/>
<proteinExistence type="predicted"/>
<keyword evidence="1" id="KW-0812">Transmembrane</keyword>
<keyword evidence="1" id="KW-1133">Transmembrane helix</keyword>
<dbReference type="EMBL" id="MCFA01000236">
    <property type="protein sequence ID" value="ORX97347.1"/>
    <property type="molecule type" value="Genomic_DNA"/>
</dbReference>
<accession>A0A1Y1YH70</accession>
<dbReference type="AlphaFoldDB" id="A0A1Y1YH70"/>
<evidence type="ECO:0000313" key="3">
    <source>
        <dbReference type="Proteomes" id="UP000193144"/>
    </source>
</evidence>
<keyword evidence="3" id="KW-1185">Reference proteome</keyword>
<organism evidence="2 3">
    <name type="scientific">Clohesyomyces aquaticus</name>
    <dbReference type="NCBI Taxonomy" id="1231657"/>
    <lineage>
        <taxon>Eukaryota</taxon>
        <taxon>Fungi</taxon>
        <taxon>Dikarya</taxon>
        <taxon>Ascomycota</taxon>
        <taxon>Pezizomycotina</taxon>
        <taxon>Dothideomycetes</taxon>
        <taxon>Pleosporomycetidae</taxon>
        <taxon>Pleosporales</taxon>
        <taxon>Lindgomycetaceae</taxon>
        <taxon>Clohesyomyces</taxon>
    </lineage>
</organism>